<protein>
    <recommendedName>
        <fullName evidence="7">Heavy metal translocating P-type ATPase</fullName>
    </recommendedName>
</protein>
<evidence type="ECO:0000256" key="2">
    <source>
        <dbReference type="ARBA" id="ARBA00022692"/>
    </source>
</evidence>
<evidence type="ECO:0008006" key="7">
    <source>
        <dbReference type="Google" id="ProtNLM"/>
    </source>
</evidence>
<dbReference type="Gene3D" id="3.40.1110.10">
    <property type="entry name" value="Calcium-transporting ATPase, cytoplasmic domain N"/>
    <property type="match status" value="1"/>
</dbReference>
<dbReference type="GO" id="GO:0055070">
    <property type="term" value="P:copper ion homeostasis"/>
    <property type="evidence" value="ECO:0007669"/>
    <property type="project" value="TreeGrafter"/>
</dbReference>
<dbReference type="PROSITE" id="PS00154">
    <property type="entry name" value="ATPASE_E1_E2"/>
    <property type="match status" value="1"/>
</dbReference>
<evidence type="ECO:0000256" key="3">
    <source>
        <dbReference type="ARBA" id="ARBA00022967"/>
    </source>
</evidence>
<evidence type="ECO:0000256" key="1">
    <source>
        <dbReference type="ARBA" id="ARBA00004370"/>
    </source>
</evidence>
<proteinExistence type="predicted"/>
<comment type="subcellular location">
    <subcellularLocation>
        <location evidence="1">Membrane</location>
    </subcellularLocation>
</comment>
<reference evidence="6" key="1">
    <citation type="journal article" date="2014" name="Front. Microbiol.">
        <title>High frequency of phylogenetically diverse reductive dehalogenase-homologous genes in deep subseafloor sedimentary metagenomes.</title>
        <authorList>
            <person name="Kawai M."/>
            <person name="Futagami T."/>
            <person name="Toyoda A."/>
            <person name="Takaki Y."/>
            <person name="Nishi S."/>
            <person name="Hori S."/>
            <person name="Arai W."/>
            <person name="Tsubouchi T."/>
            <person name="Morono Y."/>
            <person name="Uchiyama I."/>
            <person name="Ito T."/>
            <person name="Fujiyama A."/>
            <person name="Inagaki F."/>
            <person name="Takami H."/>
        </authorList>
    </citation>
    <scope>NUCLEOTIDE SEQUENCE</scope>
    <source>
        <strain evidence="6">Expedition CK06-06</strain>
    </source>
</reference>
<dbReference type="InterPro" id="IPR023299">
    <property type="entry name" value="ATPase_P-typ_cyto_dom_N"/>
</dbReference>
<dbReference type="PANTHER" id="PTHR43520">
    <property type="entry name" value="ATP7, ISOFORM B"/>
    <property type="match status" value="1"/>
</dbReference>
<dbReference type="GO" id="GO:0016020">
    <property type="term" value="C:membrane"/>
    <property type="evidence" value="ECO:0007669"/>
    <property type="project" value="UniProtKB-SubCell"/>
</dbReference>
<dbReference type="Pfam" id="PF00702">
    <property type="entry name" value="Hydrolase"/>
    <property type="match status" value="1"/>
</dbReference>
<keyword evidence="5" id="KW-0472">Membrane</keyword>
<keyword evidence="3" id="KW-1278">Translocase</keyword>
<dbReference type="InterPro" id="IPR018303">
    <property type="entry name" value="ATPase_P-typ_P_site"/>
</dbReference>
<dbReference type="Gene3D" id="3.40.50.1000">
    <property type="entry name" value="HAD superfamily/HAD-like"/>
    <property type="match status" value="1"/>
</dbReference>
<evidence type="ECO:0000256" key="4">
    <source>
        <dbReference type="ARBA" id="ARBA00022989"/>
    </source>
</evidence>
<dbReference type="SUPFAM" id="SSF81660">
    <property type="entry name" value="Metal cation-transporting ATPase, ATP-binding domain N"/>
    <property type="match status" value="1"/>
</dbReference>
<feature type="non-terminal residue" evidence="6">
    <location>
        <position position="79"/>
    </location>
</feature>
<dbReference type="EMBL" id="BARU01048322">
    <property type="protein sequence ID" value="GAH95321.1"/>
    <property type="molecule type" value="Genomic_DNA"/>
</dbReference>
<keyword evidence="4" id="KW-1133">Transmembrane helix</keyword>
<sequence>GAENGLLIKGGDSLESINTINTIVFDKTGTLTVGKPKVSVIFTEKDLNNVGYDDYELLFYAGSAEMGSEHPLGRAIIEE</sequence>
<gene>
    <name evidence="6" type="ORF">S03H2_71890</name>
</gene>
<feature type="non-terminal residue" evidence="6">
    <location>
        <position position="1"/>
    </location>
</feature>
<accession>X1JKQ9</accession>
<dbReference type="PANTHER" id="PTHR43520:SF8">
    <property type="entry name" value="P-TYPE CU(+) TRANSPORTER"/>
    <property type="match status" value="1"/>
</dbReference>
<dbReference type="GO" id="GO:0000166">
    <property type="term" value="F:nucleotide binding"/>
    <property type="evidence" value="ECO:0007669"/>
    <property type="project" value="InterPro"/>
</dbReference>
<dbReference type="AlphaFoldDB" id="X1JKQ9"/>
<organism evidence="6">
    <name type="scientific">marine sediment metagenome</name>
    <dbReference type="NCBI Taxonomy" id="412755"/>
    <lineage>
        <taxon>unclassified sequences</taxon>
        <taxon>metagenomes</taxon>
        <taxon>ecological metagenomes</taxon>
    </lineage>
</organism>
<dbReference type="GO" id="GO:0043682">
    <property type="term" value="F:P-type divalent copper transporter activity"/>
    <property type="evidence" value="ECO:0007669"/>
    <property type="project" value="TreeGrafter"/>
</dbReference>
<dbReference type="GO" id="GO:0005507">
    <property type="term" value="F:copper ion binding"/>
    <property type="evidence" value="ECO:0007669"/>
    <property type="project" value="TreeGrafter"/>
</dbReference>
<evidence type="ECO:0000256" key="5">
    <source>
        <dbReference type="ARBA" id="ARBA00023136"/>
    </source>
</evidence>
<name>X1JKQ9_9ZZZZ</name>
<evidence type="ECO:0000313" key="6">
    <source>
        <dbReference type="EMBL" id="GAH95321.1"/>
    </source>
</evidence>
<keyword evidence="2" id="KW-0812">Transmembrane</keyword>
<comment type="caution">
    <text evidence="6">The sequence shown here is derived from an EMBL/GenBank/DDBJ whole genome shotgun (WGS) entry which is preliminary data.</text>
</comment>
<dbReference type="InterPro" id="IPR023214">
    <property type="entry name" value="HAD_sf"/>
</dbReference>